<dbReference type="Proteomes" id="UP000092659">
    <property type="component" value="Chromosome"/>
</dbReference>
<proteinExistence type="predicted"/>
<organism evidence="1 2">
    <name type="scientific">Streptomyces griseochromogenes</name>
    <dbReference type="NCBI Taxonomy" id="68214"/>
    <lineage>
        <taxon>Bacteria</taxon>
        <taxon>Bacillati</taxon>
        <taxon>Actinomycetota</taxon>
        <taxon>Actinomycetes</taxon>
        <taxon>Kitasatosporales</taxon>
        <taxon>Streptomycetaceae</taxon>
        <taxon>Streptomyces</taxon>
    </lineage>
</organism>
<accession>A0A1B1B3G0</accession>
<evidence type="ECO:0000313" key="1">
    <source>
        <dbReference type="EMBL" id="ANP53348.1"/>
    </source>
</evidence>
<reference evidence="1 2" key="1">
    <citation type="submission" date="2016-06" db="EMBL/GenBank/DDBJ databases">
        <title>Complete genome sequence of Streptomyces griseochromogenes ATCC 14511, the Blasticidin S producer.</title>
        <authorList>
            <person name="Wu L."/>
        </authorList>
    </citation>
    <scope>NUCLEOTIDE SEQUENCE [LARGE SCALE GENOMIC DNA]</scope>
    <source>
        <strain evidence="1 2">ATCC 14511</strain>
    </source>
</reference>
<evidence type="ECO:0000313" key="2">
    <source>
        <dbReference type="Proteomes" id="UP000092659"/>
    </source>
</evidence>
<protein>
    <submittedName>
        <fullName evidence="1">Uncharacterized protein</fullName>
    </submittedName>
</protein>
<dbReference type="AlphaFoldDB" id="A0A1B1B3G0"/>
<name>A0A1B1B3G0_9ACTN</name>
<dbReference type="KEGG" id="sgs:AVL59_30860"/>
<gene>
    <name evidence="1" type="ORF">AVL59_30860</name>
</gene>
<dbReference type="STRING" id="68214.AVL59_30860"/>
<sequence length="92" mass="9799">MIDTEAACRIGEVPCGFCESAFPLGVPVPQSVPSSPRRVARMLRTSLFAHFACALVLGIVSSESRGRTRPRLSGRSATGFVRLIKAVISPPT</sequence>
<dbReference type="EMBL" id="CP016279">
    <property type="protein sequence ID" value="ANP53348.1"/>
    <property type="molecule type" value="Genomic_DNA"/>
</dbReference>